<dbReference type="OrthoDB" id="9800082at2"/>
<dbReference type="Gene3D" id="2.60.120.10">
    <property type="entry name" value="Jelly Rolls"/>
    <property type="match status" value="1"/>
</dbReference>
<dbReference type="Pfam" id="PF05962">
    <property type="entry name" value="HutD"/>
    <property type="match status" value="1"/>
</dbReference>
<gene>
    <name evidence="1" type="ORF">AC244_15515</name>
</gene>
<evidence type="ECO:0000313" key="1">
    <source>
        <dbReference type="EMBL" id="KOF17797.1"/>
    </source>
</evidence>
<dbReference type="InterPro" id="IPR014710">
    <property type="entry name" value="RmlC-like_jellyroll"/>
</dbReference>
<name>A0A0L8BSW1_ENSAD</name>
<dbReference type="AlphaFoldDB" id="A0A0L8BSW1"/>
<dbReference type="InterPro" id="IPR011051">
    <property type="entry name" value="RmlC_Cupin_sf"/>
</dbReference>
<dbReference type="PANTHER" id="PTHR37943">
    <property type="entry name" value="PROTEIN VES"/>
    <property type="match status" value="1"/>
</dbReference>
<dbReference type="CDD" id="cd20293">
    <property type="entry name" value="cupin_HutD_N"/>
    <property type="match status" value="1"/>
</dbReference>
<dbReference type="EMBL" id="LGAP01000009">
    <property type="protein sequence ID" value="KOF17797.1"/>
    <property type="molecule type" value="Genomic_DNA"/>
</dbReference>
<protein>
    <submittedName>
        <fullName evidence="1">HutD-family protein</fullName>
    </submittedName>
</protein>
<reference evidence="2" key="1">
    <citation type="submission" date="2015-07" db="EMBL/GenBank/DDBJ databases">
        <title>Whole genome sequence of an Ensifer adhaerens strain isolated from a cave pool in the Wind Cave National Park.</title>
        <authorList>
            <person name="Eng W.W.H."/>
            <person name="Gan H.M."/>
            <person name="Barton H.A."/>
            <person name="Savka M.A."/>
        </authorList>
    </citation>
    <scope>NUCLEOTIDE SEQUENCE [LARGE SCALE GENOMIC DNA]</scope>
    <source>
        <strain evidence="2">SD006</strain>
    </source>
</reference>
<dbReference type="InterPro" id="IPR010282">
    <property type="entry name" value="Uncharacterised_HutD/Ves"/>
</dbReference>
<comment type="caution">
    <text evidence="1">The sequence shown here is derived from an EMBL/GenBank/DDBJ whole genome shotgun (WGS) entry which is preliminary data.</text>
</comment>
<dbReference type="Proteomes" id="UP000037425">
    <property type="component" value="Unassembled WGS sequence"/>
</dbReference>
<dbReference type="PATRIC" id="fig|106592.7.peg.7410"/>
<sequence>MKLLPASGHKRMPWKNGGGETIEISVFPESASLSEFDWRVSMATVASDGPFSAFPGIDRTLSILEGNGMTLLIDGRDPARLTEVDAPLAFPADVATSASLIDGTIVDLNVMTRRGKLTHHVRRLAIEGEDSLVSEAATAVLFCHRGAVTLDANGQTMVLSAGDALMLSGPLTATLKAPARCKLFFIEIDTAQGV</sequence>
<evidence type="ECO:0000313" key="2">
    <source>
        <dbReference type="Proteomes" id="UP000037425"/>
    </source>
</evidence>
<accession>A0A0L8BSW1</accession>
<proteinExistence type="predicted"/>
<dbReference type="PANTHER" id="PTHR37943:SF1">
    <property type="entry name" value="PROTEIN VES"/>
    <property type="match status" value="1"/>
</dbReference>
<dbReference type="SUPFAM" id="SSF51182">
    <property type="entry name" value="RmlC-like cupins"/>
    <property type="match status" value="1"/>
</dbReference>
<organism evidence="1 2">
    <name type="scientific">Ensifer adhaerens</name>
    <name type="common">Sinorhizobium morelense</name>
    <dbReference type="NCBI Taxonomy" id="106592"/>
    <lineage>
        <taxon>Bacteria</taxon>
        <taxon>Pseudomonadati</taxon>
        <taxon>Pseudomonadota</taxon>
        <taxon>Alphaproteobacteria</taxon>
        <taxon>Hyphomicrobiales</taxon>
        <taxon>Rhizobiaceae</taxon>
        <taxon>Sinorhizobium/Ensifer group</taxon>
        <taxon>Ensifer</taxon>
    </lineage>
</organism>
<dbReference type="RefSeq" id="WP_053249719.1">
    <property type="nucleotide sequence ID" value="NZ_LGAP01000009.1"/>
</dbReference>